<comment type="caution">
    <text evidence="1">The sequence shown here is derived from an EMBL/GenBank/DDBJ whole genome shotgun (WGS) entry which is preliminary data.</text>
</comment>
<dbReference type="Proteomes" id="UP000287033">
    <property type="component" value="Unassembled WGS sequence"/>
</dbReference>
<reference evidence="1 2" key="1">
    <citation type="journal article" date="2018" name="Nat. Ecol. Evol.">
        <title>Shark genomes provide insights into elasmobranch evolution and the origin of vertebrates.</title>
        <authorList>
            <person name="Hara Y"/>
            <person name="Yamaguchi K"/>
            <person name="Onimaru K"/>
            <person name="Kadota M"/>
            <person name="Koyanagi M"/>
            <person name="Keeley SD"/>
            <person name="Tatsumi K"/>
            <person name="Tanaka K"/>
            <person name="Motone F"/>
            <person name="Kageyama Y"/>
            <person name="Nozu R"/>
            <person name="Adachi N"/>
            <person name="Nishimura O"/>
            <person name="Nakagawa R"/>
            <person name="Tanegashima C"/>
            <person name="Kiyatake I"/>
            <person name="Matsumoto R"/>
            <person name="Murakumo K"/>
            <person name="Nishida K"/>
            <person name="Terakita A"/>
            <person name="Kuratani S"/>
            <person name="Sato K"/>
            <person name="Hyodo S Kuraku.S."/>
        </authorList>
    </citation>
    <scope>NUCLEOTIDE SEQUENCE [LARGE SCALE GENOMIC DNA]</scope>
</reference>
<evidence type="ECO:0000313" key="1">
    <source>
        <dbReference type="EMBL" id="GCC40679.1"/>
    </source>
</evidence>
<organism evidence="1 2">
    <name type="scientific">Chiloscyllium punctatum</name>
    <name type="common">Brownbanded bambooshark</name>
    <name type="synonym">Hemiscyllium punctatum</name>
    <dbReference type="NCBI Taxonomy" id="137246"/>
    <lineage>
        <taxon>Eukaryota</taxon>
        <taxon>Metazoa</taxon>
        <taxon>Chordata</taxon>
        <taxon>Craniata</taxon>
        <taxon>Vertebrata</taxon>
        <taxon>Chondrichthyes</taxon>
        <taxon>Elasmobranchii</taxon>
        <taxon>Galeomorphii</taxon>
        <taxon>Galeoidea</taxon>
        <taxon>Orectolobiformes</taxon>
        <taxon>Hemiscylliidae</taxon>
        <taxon>Chiloscyllium</taxon>
    </lineage>
</organism>
<gene>
    <name evidence="1" type="ORF">chiPu_0024744</name>
</gene>
<feature type="non-terminal residue" evidence="1">
    <location>
        <position position="127"/>
    </location>
</feature>
<name>A0A401TDH5_CHIPU</name>
<sequence>MRDPVAQWRREGVALHTAASANGSAVRWVTRPLLLGPAGGYSDRIHANGSQSAAGGRRLVDTSVSVSGCHHQFIWREMAFFNIQTLLEAAEFIERREREAEHGYASILPCNVEFNRKKGKTRKTPNN</sequence>
<proteinExistence type="predicted"/>
<accession>A0A401TDH5</accession>
<dbReference type="STRING" id="137246.A0A401TDH5"/>
<dbReference type="AlphaFoldDB" id="A0A401TDH5"/>
<keyword evidence="2" id="KW-1185">Reference proteome</keyword>
<dbReference type="EMBL" id="BEZZ01045474">
    <property type="protein sequence ID" value="GCC40679.1"/>
    <property type="molecule type" value="Genomic_DNA"/>
</dbReference>
<protein>
    <submittedName>
        <fullName evidence="1">Uncharacterized protein</fullName>
    </submittedName>
</protein>
<evidence type="ECO:0000313" key="2">
    <source>
        <dbReference type="Proteomes" id="UP000287033"/>
    </source>
</evidence>